<gene>
    <name evidence="5" type="ORF">GCM10025866_14330</name>
</gene>
<feature type="domain" description="HTH luxR-type" evidence="4">
    <location>
        <begin position="55"/>
        <end position="120"/>
    </location>
</feature>
<dbReference type="PANTHER" id="PTHR44688">
    <property type="entry name" value="DNA-BINDING TRANSCRIPTIONAL ACTIVATOR DEVR_DOSR"/>
    <property type="match status" value="1"/>
</dbReference>
<evidence type="ECO:0000256" key="3">
    <source>
        <dbReference type="ARBA" id="ARBA00023163"/>
    </source>
</evidence>
<dbReference type="PANTHER" id="PTHR44688:SF16">
    <property type="entry name" value="DNA-BINDING TRANSCRIPTIONAL ACTIVATOR DEVR_DOSR"/>
    <property type="match status" value="1"/>
</dbReference>
<dbReference type="PROSITE" id="PS50043">
    <property type="entry name" value="HTH_LUXR_2"/>
    <property type="match status" value="1"/>
</dbReference>
<name>A0ABN6XKU4_9MICO</name>
<dbReference type="InterPro" id="IPR036388">
    <property type="entry name" value="WH-like_DNA-bd_sf"/>
</dbReference>
<keyword evidence="6" id="KW-1185">Reference proteome</keyword>
<evidence type="ECO:0000259" key="4">
    <source>
        <dbReference type="PROSITE" id="PS50043"/>
    </source>
</evidence>
<evidence type="ECO:0000256" key="2">
    <source>
        <dbReference type="ARBA" id="ARBA00023125"/>
    </source>
</evidence>
<dbReference type="Pfam" id="PF00196">
    <property type="entry name" value="GerE"/>
    <property type="match status" value="1"/>
</dbReference>
<protein>
    <recommendedName>
        <fullName evidence="4">HTH luxR-type domain-containing protein</fullName>
    </recommendedName>
</protein>
<dbReference type="PRINTS" id="PR00038">
    <property type="entry name" value="HTHLUXR"/>
</dbReference>
<reference evidence="6" key="1">
    <citation type="journal article" date="2019" name="Int. J. Syst. Evol. Microbiol.">
        <title>The Global Catalogue of Microorganisms (GCM) 10K type strain sequencing project: providing services to taxonomists for standard genome sequencing and annotation.</title>
        <authorList>
            <consortium name="The Broad Institute Genomics Platform"/>
            <consortium name="The Broad Institute Genome Sequencing Center for Infectious Disease"/>
            <person name="Wu L."/>
            <person name="Ma J."/>
        </authorList>
    </citation>
    <scope>NUCLEOTIDE SEQUENCE [LARGE SCALE GENOMIC DNA]</scope>
    <source>
        <strain evidence="6">NBRC 108725</strain>
    </source>
</reference>
<evidence type="ECO:0000313" key="5">
    <source>
        <dbReference type="EMBL" id="BDZ45524.1"/>
    </source>
</evidence>
<sequence>MHLRHAEALAARGSRGPALEHLDAAAAHATELGAGLVERRAQELRRRLGAHSGVRPTGDLGITEREQQVLALVAQGMSNADIARALFISPKTASVHVSSILRKLGASTRTEAAYLAQRSMAPPAT</sequence>
<evidence type="ECO:0000313" key="6">
    <source>
        <dbReference type="Proteomes" id="UP001321498"/>
    </source>
</evidence>
<dbReference type="RefSeq" id="WP_286278823.1">
    <property type="nucleotide sequence ID" value="NZ_AP027731.1"/>
</dbReference>
<dbReference type="Proteomes" id="UP001321498">
    <property type="component" value="Chromosome"/>
</dbReference>
<keyword evidence="2" id="KW-0238">DNA-binding</keyword>
<proteinExistence type="predicted"/>
<evidence type="ECO:0000256" key="1">
    <source>
        <dbReference type="ARBA" id="ARBA00023015"/>
    </source>
</evidence>
<accession>A0ABN6XKU4</accession>
<dbReference type="EMBL" id="AP027731">
    <property type="protein sequence ID" value="BDZ45524.1"/>
    <property type="molecule type" value="Genomic_DNA"/>
</dbReference>
<dbReference type="SUPFAM" id="SSF46894">
    <property type="entry name" value="C-terminal effector domain of the bipartite response regulators"/>
    <property type="match status" value="1"/>
</dbReference>
<dbReference type="Gene3D" id="1.10.10.10">
    <property type="entry name" value="Winged helix-like DNA-binding domain superfamily/Winged helix DNA-binding domain"/>
    <property type="match status" value="1"/>
</dbReference>
<dbReference type="CDD" id="cd06170">
    <property type="entry name" value="LuxR_C_like"/>
    <property type="match status" value="1"/>
</dbReference>
<organism evidence="5 6">
    <name type="scientific">Naasia aerilata</name>
    <dbReference type="NCBI Taxonomy" id="1162966"/>
    <lineage>
        <taxon>Bacteria</taxon>
        <taxon>Bacillati</taxon>
        <taxon>Actinomycetota</taxon>
        <taxon>Actinomycetes</taxon>
        <taxon>Micrococcales</taxon>
        <taxon>Microbacteriaceae</taxon>
        <taxon>Naasia</taxon>
    </lineage>
</organism>
<dbReference type="SMART" id="SM00421">
    <property type="entry name" value="HTH_LUXR"/>
    <property type="match status" value="1"/>
</dbReference>
<keyword evidence="3" id="KW-0804">Transcription</keyword>
<dbReference type="InterPro" id="IPR016032">
    <property type="entry name" value="Sig_transdc_resp-reg_C-effctor"/>
</dbReference>
<keyword evidence="1" id="KW-0805">Transcription regulation</keyword>
<dbReference type="InterPro" id="IPR000792">
    <property type="entry name" value="Tscrpt_reg_LuxR_C"/>
</dbReference>